<name>A0A067Q071_9AGAM</name>
<dbReference type="EMBL" id="KL197715">
    <property type="protein sequence ID" value="KDQ59540.1"/>
    <property type="molecule type" value="Genomic_DNA"/>
</dbReference>
<dbReference type="OrthoDB" id="2681843at2759"/>
<accession>A0A067Q071</accession>
<dbReference type="AlphaFoldDB" id="A0A067Q071"/>
<keyword evidence="2" id="KW-1185">Reference proteome</keyword>
<dbReference type="Proteomes" id="UP000027265">
    <property type="component" value="Unassembled WGS sequence"/>
</dbReference>
<organism evidence="1 2">
    <name type="scientific">Jaapia argillacea MUCL 33604</name>
    <dbReference type="NCBI Taxonomy" id="933084"/>
    <lineage>
        <taxon>Eukaryota</taxon>
        <taxon>Fungi</taxon>
        <taxon>Dikarya</taxon>
        <taxon>Basidiomycota</taxon>
        <taxon>Agaricomycotina</taxon>
        <taxon>Agaricomycetes</taxon>
        <taxon>Agaricomycetidae</taxon>
        <taxon>Jaapiales</taxon>
        <taxon>Jaapiaceae</taxon>
        <taxon>Jaapia</taxon>
    </lineage>
</organism>
<evidence type="ECO:0000313" key="2">
    <source>
        <dbReference type="Proteomes" id="UP000027265"/>
    </source>
</evidence>
<sequence>MSHQLSSQLAKLTIDGNSSTPDRSKRTRRKTRDCCPLALPTPYYRVQVYGFCAPTSWLADFANKYLIEPGSADDFNNFELALYALSRIRERTGVKTLTFERGLVDDTSPLDAIVPREHFIPVLAVCSNGAESYYERPSQMQMELLSKIFEQSPRWWIEDGPRD</sequence>
<reference evidence="2" key="1">
    <citation type="journal article" date="2014" name="Proc. Natl. Acad. Sci. U.S.A.">
        <title>Extensive sampling of basidiomycete genomes demonstrates inadequacy of the white-rot/brown-rot paradigm for wood decay fungi.</title>
        <authorList>
            <person name="Riley R."/>
            <person name="Salamov A.A."/>
            <person name="Brown D.W."/>
            <person name="Nagy L.G."/>
            <person name="Floudas D."/>
            <person name="Held B.W."/>
            <person name="Levasseur A."/>
            <person name="Lombard V."/>
            <person name="Morin E."/>
            <person name="Otillar R."/>
            <person name="Lindquist E.A."/>
            <person name="Sun H."/>
            <person name="LaButti K.M."/>
            <person name="Schmutz J."/>
            <person name="Jabbour D."/>
            <person name="Luo H."/>
            <person name="Baker S.E."/>
            <person name="Pisabarro A.G."/>
            <person name="Walton J.D."/>
            <person name="Blanchette R.A."/>
            <person name="Henrissat B."/>
            <person name="Martin F."/>
            <person name="Cullen D."/>
            <person name="Hibbett D.S."/>
            <person name="Grigoriev I.V."/>
        </authorList>
    </citation>
    <scope>NUCLEOTIDE SEQUENCE [LARGE SCALE GENOMIC DNA]</scope>
    <source>
        <strain evidence="2">MUCL 33604</strain>
    </source>
</reference>
<evidence type="ECO:0000313" key="1">
    <source>
        <dbReference type="EMBL" id="KDQ59540.1"/>
    </source>
</evidence>
<proteinExistence type="predicted"/>
<dbReference type="InParanoid" id="A0A067Q071"/>
<gene>
    <name evidence="1" type="ORF">JAAARDRAFT_192048</name>
</gene>
<dbReference type="HOGENOM" id="CLU_125567_1_0_1"/>
<protein>
    <submittedName>
        <fullName evidence="1">Uncharacterized protein</fullName>
    </submittedName>
</protein>